<sequence length="336" mass="35421">MLSTEVIERVLATAVRAPSVHNTQPWQVTVRGDAIEVRADPARTLRHTDPQGREATISCGALVDHAVVAARREGLDAQVVLLPDGPEGRLARIVLSQGPAPSASELELSVAAVHRRTSRTLLDDLAVDGAVAQSLQAVVADAQAHLVLLPASSAARGIVLREVERAERLASEDEVGTTEEAVWSGPAQGREDGVPVADGWENRPAREARAGSRRLTDRFRASPDAQEQGSADAQGRGSPDAQEHGAVLALLTTPADTAQDWLVAGRALSRMLLTASVHGLAASFATTVLENPTTRHEVVRSLGLVGAPQMLVQLGYGEPGPRSSRRPVTGTQTRSG</sequence>
<dbReference type="Proteomes" id="UP000561011">
    <property type="component" value="Unassembled WGS sequence"/>
</dbReference>
<evidence type="ECO:0008006" key="4">
    <source>
        <dbReference type="Google" id="ProtNLM"/>
    </source>
</evidence>
<feature type="region of interest" description="Disordered" evidence="1">
    <location>
        <begin position="169"/>
        <end position="242"/>
    </location>
</feature>
<keyword evidence="3" id="KW-1185">Reference proteome</keyword>
<dbReference type="RefSeq" id="WP_179913639.1">
    <property type="nucleotide sequence ID" value="NZ_JACBYE010000027.1"/>
</dbReference>
<accession>A0A853EX03</accession>
<dbReference type="PANTHER" id="PTHR23026">
    <property type="entry name" value="NADPH NITROREDUCTASE"/>
    <property type="match status" value="1"/>
</dbReference>
<dbReference type="SUPFAM" id="SSF55469">
    <property type="entry name" value="FMN-dependent nitroreductase-like"/>
    <property type="match status" value="1"/>
</dbReference>
<feature type="compositionally biased region" description="Basic and acidic residues" evidence="1">
    <location>
        <begin position="200"/>
        <end position="221"/>
    </location>
</feature>
<organism evidence="2 3">
    <name type="scientific">Sanguibacter inulinus</name>
    <dbReference type="NCBI Taxonomy" id="60922"/>
    <lineage>
        <taxon>Bacteria</taxon>
        <taxon>Bacillati</taxon>
        <taxon>Actinomycetota</taxon>
        <taxon>Actinomycetes</taxon>
        <taxon>Micrococcales</taxon>
        <taxon>Sanguibacteraceae</taxon>
        <taxon>Sanguibacter</taxon>
    </lineage>
</organism>
<dbReference type="InterPro" id="IPR050627">
    <property type="entry name" value="Nitroreductase/BluB"/>
</dbReference>
<name>A0A853EX03_9MICO</name>
<dbReference type="GO" id="GO:0016491">
    <property type="term" value="F:oxidoreductase activity"/>
    <property type="evidence" value="ECO:0007669"/>
    <property type="project" value="InterPro"/>
</dbReference>
<dbReference type="NCBIfam" id="NF047509">
    <property type="entry name" value="Rv3131_FMN_oxido"/>
    <property type="match status" value="1"/>
</dbReference>
<proteinExistence type="predicted"/>
<dbReference type="EMBL" id="JACBYE010000027">
    <property type="protein sequence ID" value="NYS94172.1"/>
    <property type="molecule type" value="Genomic_DNA"/>
</dbReference>
<dbReference type="PANTHER" id="PTHR23026:SF123">
    <property type="entry name" value="NAD(P)H NITROREDUCTASE RV3131-RELATED"/>
    <property type="match status" value="1"/>
</dbReference>
<comment type="caution">
    <text evidence="2">The sequence shown here is derived from an EMBL/GenBank/DDBJ whole genome shotgun (WGS) entry which is preliminary data.</text>
</comment>
<dbReference type="AlphaFoldDB" id="A0A853EX03"/>
<feature type="region of interest" description="Disordered" evidence="1">
    <location>
        <begin position="315"/>
        <end position="336"/>
    </location>
</feature>
<reference evidence="2 3" key="1">
    <citation type="submission" date="2020-07" db="EMBL/GenBank/DDBJ databases">
        <title>MOT database genomes.</title>
        <authorList>
            <person name="Joseph S."/>
            <person name="Aduse-Opoku J."/>
            <person name="Hashim A."/>
            <person name="Wade W."/>
            <person name="Curtis M."/>
        </authorList>
    </citation>
    <scope>NUCLEOTIDE SEQUENCE [LARGE SCALE GENOMIC DNA]</scope>
    <source>
        <strain evidence="2 3">DSM 100099</strain>
    </source>
</reference>
<gene>
    <name evidence="2" type="ORF">HZZ10_11670</name>
</gene>
<dbReference type="Gene3D" id="3.40.109.10">
    <property type="entry name" value="NADH Oxidase"/>
    <property type="match status" value="2"/>
</dbReference>
<protein>
    <recommendedName>
        <fullName evidence="4">Nitroreductase family protein</fullName>
    </recommendedName>
</protein>
<dbReference type="InterPro" id="IPR000415">
    <property type="entry name" value="Nitroreductase-like"/>
</dbReference>
<evidence type="ECO:0000313" key="3">
    <source>
        <dbReference type="Proteomes" id="UP000561011"/>
    </source>
</evidence>
<evidence type="ECO:0000313" key="2">
    <source>
        <dbReference type="EMBL" id="NYS94172.1"/>
    </source>
</evidence>
<evidence type="ECO:0000256" key="1">
    <source>
        <dbReference type="SAM" id="MobiDB-lite"/>
    </source>
</evidence>